<dbReference type="Proteomes" id="UP000550729">
    <property type="component" value="Unassembled WGS sequence"/>
</dbReference>
<name>A0A848L1R8_9ACTN</name>
<organism evidence="3 4">
    <name type="scientific">Gordonia asplenii</name>
    <dbReference type="NCBI Taxonomy" id="2725283"/>
    <lineage>
        <taxon>Bacteria</taxon>
        <taxon>Bacillati</taxon>
        <taxon>Actinomycetota</taxon>
        <taxon>Actinomycetes</taxon>
        <taxon>Mycobacteriales</taxon>
        <taxon>Gordoniaceae</taxon>
        <taxon>Gordonia</taxon>
    </lineage>
</organism>
<dbReference type="AlphaFoldDB" id="A0A848L1R8"/>
<reference evidence="3 4" key="1">
    <citation type="submission" date="2020-04" db="EMBL/GenBank/DDBJ databases">
        <title>Gordonia sp. nov. TBRC 11910.</title>
        <authorList>
            <person name="Suriyachadkun C."/>
        </authorList>
    </citation>
    <scope>NUCLEOTIDE SEQUENCE [LARGE SCALE GENOMIC DNA]</scope>
    <source>
        <strain evidence="3 4">TBRC 11910</strain>
    </source>
</reference>
<dbReference type="InterPro" id="IPR021373">
    <property type="entry name" value="DUF2993"/>
</dbReference>
<feature type="transmembrane region" description="Helical" evidence="2">
    <location>
        <begin position="31"/>
        <end position="53"/>
    </location>
</feature>
<proteinExistence type="predicted"/>
<keyword evidence="4" id="KW-1185">Reference proteome</keyword>
<sequence>MPPAESNPPTQAPSTTPRDQPESGAPRLRRAFVIIAAAVVVAVVAAFVVDTGLGARGESRLSHSLQTSPRLEFAPEVTFGGFPFVTHAAAGDFTSLTVTARGVALPRAGSAACRATQCWAELGVNATGVRTGADAWSLSPDAALSLDAVTAYAKLDSVNLGRMLDLTDLSVNTPAPQGKAGGGGPGDGLLERTSGVLLTGTVALPPDAATTSSVPPSASKYTGPKVRVSVTVDLSVRADSLILTPTDFYDGPEEHASDDVPTQYRAAVLRRFGAAVPMPPLPWGVNPTSANSAGSDVLIKGSATARVVRVDQF</sequence>
<evidence type="ECO:0000256" key="2">
    <source>
        <dbReference type="SAM" id="Phobius"/>
    </source>
</evidence>
<comment type="caution">
    <text evidence="3">The sequence shown here is derived from an EMBL/GenBank/DDBJ whole genome shotgun (WGS) entry which is preliminary data.</text>
</comment>
<keyword evidence="2" id="KW-0472">Membrane</keyword>
<dbReference type="Pfam" id="PF11209">
    <property type="entry name" value="LmeA"/>
    <property type="match status" value="1"/>
</dbReference>
<evidence type="ECO:0000256" key="1">
    <source>
        <dbReference type="SAM" id="MobiDB-lite"/>
    </source>
</evidence>
<evidence type="ECO:0000313" key="4">
    <source>
        <dbReference type="Proteomes" id="UP000550729"/>
    </source>
</evidence>
<keyword evidence="2" id="KW-0812">Transmembrane</keyword>
<accession>A0A848L1R8</accession>
<gene>
    <name evidence="3" type="ORF">HH308_24615</name>
</gene>
<dbReference type="RefSeq" id="WP_170196912.1">
    <property type="nucleotide sequence ID" value="NZ_JABBNB010000035.1"/>
</dbReference>
<feature type="region of interest" description="Disordered" evidence="1">
    <location>
        <begin position="1"/>
        <end position="25"/>
    </location>
</feature>
<evidence type="ECO:0000313" key="3">
    <source>
        <dbReference type="EMBL" id="NMO04407.1"/>
    </source>
</evidence>
<feature type="compositionally biased region" description="Polar residues" evidence="1">
    <location>
        <begin position="7"/>
        <end position="18"/>
    </location>
</feature>
<keyword evidence="2" id="KW-1133">Transmembrane helix</keyword>
<dbReference type="EMBL" id="JABBNB010000035">
    <property type="protein sequence ID" value="NMO04407.1"/>
    <property type="molecule type" value="Genomic_DNA"/>
</dbReference>
<protein>
    <submittedName>
        <fullName evidence="3">DUF2993 domain-containing protein</fullName>
    </submittedName>
</protein>